<keyword evidence="3" id="KW-0328">Glycosyltransferase</keyword>
<protein>
    <submittedName>
        <fullName evidence="11">Penicillin-binding protein</fullName>
    </submittedName>
</protein>
<dbReference type="CDD" id="cd06577">
    <property type="entry name" value="PASTA_pknB"/>
    <property type="match status" value="1"/>
</dbReference>
<proteinExistence type="predicted"/>
<organism evidence="11 12">
    <name type="scientific">Amnibacterium flavum</name>
    <dbReference type="NCBI Taxonomy" id="2173173"/>
    <lineage>
        <taxon>Bacteria</taxon>
        <taxon>Bacillati</taxon>
        <taxon>Actinomycetota</taxon>
        <taxon>Actinomycetes</taxon>
        <taxon>Micrococcales</taxon>
        <taxon>Microbacteriaceae</taxon>
        <taxon>Amnibacterium</taxon>
    </lineage>
</organism>
<dbReference type="Gene3D" id="3.30.10.20">
    <property type="match status" value="1"/>
</dbReference>
<dbReference type="GO" id="GO:0008955">
    <property type="term" value="F:peptidoglycan glycosyltransferase activity"/>
    <property type="evidence" value="ECO:0007669"/>
    <property type="project" value="UniProtKB-EC"/>
</dbReference>
<keyword evidence="6" id="KW-0511">Multifunctional enzyme</keyword>
<comment type="caution">
    <text evidence="11">The sequence shown here is derived from an EMBL/GenBank/DDBJ whole genome shotgun (WGS) entry which is preliminary data.</text>
</comment>
<keyword evidence="12" id="KW-1185">Reference proteome</keyword>
<evidence type="ECO:0000256" key="9">
    <source>
        <dbReference type="SAM" id="MobiDB-lite"/>
    </source>
</evidence>
<dbReference type="InterPro" id="IPR005543">
    <property type="entry name" value="PASTA_dom"/>
</dbReference>
<comment type="catalytic activity">
    <reaction evidence="8">
        <text>[GlcNAc-(1-&gt;4)-Mur2Ac(oyl-L-Ala-gamma-D-Glu-L-Lys-D-Ala-D-Ala)](n)-di-trans,octa-cis-undecaprenyl diphosphate + beta-D-GlcNAc-(1-&gt;4)-Mur2Ac(oyl-L-Ala-gamma-D-Glu-L-Lys-D-Ala-D-Ala)-di-trans,octa-cis-undecaprenyl diphosphate = [GlcNAc-(1-&gt;4)-Mur2Ac(oyl-L-Ala-gamma-D-Glu-L-Lys-D-Ala-D-Ala)](n+1)-di-trans,octa-cis-undecaprenyl diphosphate + di-trans,octa-cis-undecaprenyl diphosphate + H(+)</text>
        <dbReference type="Rhea" id="RHEA:23708"/>
        <dbReference type="Rhea" id="RHEA-COMP:9602"/>
        <dbReference type="Rhea" id="RHEA-COMP:9603"/>
        <dbReference type="ChEBI" id="CHEBI:15378"/>
        <dbReference type="ChEBI" id="CHEBI:58405"/>
        <dbReference type="ChEBI" id="CHEBI:60033"/>
        <dbReference type="ChEBI" id="CHEBI:78435"/>
        <dbReference type="EC" id="2.4.99.28"/>
    </reaction>
</comment>
<dbReference type="InterPro" id="IPR001264">
    <property type="entry name" value="Glyco_trans_51"/>
</dbReference>
<evidence type="ECO:0000256" key="8">
    <source>
        <dbReference type="ARBA" id="ARBA00049902"/>
    </source>
</evidence>
<dbReference type="InterPro" id="IPR023346">
    <property type="entry name" value="Lysozyme-like_dom_sf"/>
</dbReference>
<dbReference type="OrthoDB" id="9766909at2"/>
<feature type="domain" description="PASTA" evidence="10">
    <location>
        <begin position="755"/>
        <end position="819"/>
    </location>
</feature>
<dbReference type="GO" id="GO:0009252">
    <property type="term" value="P:peptidoglycan biosynthetic process"/>
    <property type="evidence" value="ECO:0007669"/>
    <property type="project" value="TreeGrafter"/>
</dbReference>
<dbReference type="EMBL" id="QEOP01000002">
    <property type="protein sequence ID" value="PVZ94175.1"/>
    <property type="molecule type" value="Genomic_DNA"/>
</dbReference>
<evidence type="ECO:0000256" key="4">
    <source>
        <dbReference type="ARBA" id="ARBA00022679"/>
    </source>
</evidence>
<dbReference type="Gene3D" id="1.10.3810.10">
    <property type="entry name" value="Biosynthetic peptidoglycan transglycosylase-like"/>
    <property type="match status" value="1"/>
</dbReference>
<dbReference type="Pfam" id="PF00905">
    <property type="entry name" value="Transpeptidase"/>
    <property type="match status" value="1"/>
</dbReference>
<evidence type="ECO:0000313" key="11">
    <source>
        <dbReference type="EMBL" id="PVZ94175.1"/>
    </source>
</evidence>
<dbReference type="Proteomes" id="UP000244893">
    <property type="component" value="Unassembled WGS sequence"/>
</dbReference>
<evidence type="ECO:0000256" key="6">
    <source>
        <dbReference type="ARBA" id="ARBA00023268"/>
    </source>
</evidence>
<dbReference type="SMART" id="SM00740">
    <property type="entry name" value="PASTA"/>
    <property type="match status" value="1"/>
</dbReference>
<dbReference type="GO" id="GO:0006508">
    <property type="term" value="P:proteolysis"/>
    <property type="evidence" value="ECO:0007669"/>
    <property type="project" value="UniProtKB-KW"/>
</dbReference>
<sequence length="849" mass="88568">MCTLFASGRNRAPPRAALPTVWEEGSTPVPVSSIGGRLGGLLGFVGMSVAAGVLATVAVTPAIALSGVAASSTIGIFEDLPDYLEIQPLSQRTNVYATNPDGSTHLLAYFYNQNRIEVGPDQVNGFVKNAAVAGEDPRYYDHGGVDLQGTVRAIVNTYILGGSVQGGSSITQQYVKNVNIQNAIRNLTDQAEITAAYEQATATTESRKVQEMKYAIGLEKRYTKDEVLMGYLNIAGFGGNVYGIEAAANYYFGTTAADASLPQAASLLAIVNNPERFRLDRPDDPDNGTANAYAANQARRDYILGSMLAERMITQQEYDDAIAAPVEPNIVQPTAGCGYAGQAGFFCDYVRRAFTTDDFFGATDDERLSALLTSGYDVYTTLDMELQSVAERAINDNVPMTLADFDIGASVVTVEPGTGKIRAMAQNKIYSEDPEVLAADGRYTAVNYNADYPMGGSRGFQPGSTYKIFTLLEWLKEGHSLGETVDGRVRDWQGSTWRDSCVDGGSITVGESYRPRNDEGDSPNSISALQSTVTSKNTGFLAMANQLDLCGIRDTAASMGVHRADTGAVVDAATGEVGTGELLKNPADTLGTNEVAPLQMAGAFATIAANGVYCEPVAIERIVASDGTEVAVPPSECSQVLDPAVASTAAFALQSAFESGTGASSSSRLSPSAPTFGKTGTTDDAYATWMSGATTKAATVSGVYNVTGFVNQREYRLGGEQVAVKRHRIFPAVMSVANAKWGGDALPEPSQALVRGRQVTVPDTTGLTLDVATSVLVGAGFTVRDGGARDSGLPAGTVVATEPGGGASPGAEITVYTSNGSQSAPAPGQGQGQGQGGQTGDGGGPGDSD</sequence>
<dbReference type="Gene3D" id="3.40.710.10">
    <property type="entry name" value="DD-peptidase/beta-lactamase superfamily"/>
    <property type="match status" value="1"/>
</dbReference>
<keyword evidence="1" id="KW-0121">Carboxypeptidase</keyword>
<dbReference type="GO" id="GO:0009002">
    <property type="term" value="F:serine-type D-Ala-D-Ala carboxypeptidase activity"/>
    <property type="evidence" value="ECO:0007669"/>
    <property type="project" value="UniProtKB-EC"/>
</dbReference>
<name>A0A2V1HNT7_9MICO</name>
<dbReference type="PROSITE" id="PS51178">
    <property type="entry name" value="PASTA"/>
    <property type="match status" value="1"/>
</dbReference>
<dbReference type="GO" id="GO:0008658">
    <property type="term" value="F:penicillin binding"/>
    <property type="evidence" value="ECO:0007669"/>
    <property type="project" value="InterPro"/>
</dbReference>
<dbReference type="Pfam" id="PF00912">
    <property type="entry name" value="Transgly"/>
    <property type="match status" value="1"/>
</dbReference>
<keyword evidence="2" id="KW-0645">Protease</keyword>
<dbReference type="PANTHER" id="PTHR32282">
    <property type="entry name" value="BINDING PROTEIN TRANSPEPTIDASE, PUTATIVE-RELATED"/>
    <property type="match status" value="1"/>
</dbReference>
<accession>A0A2V1HNT7</accession>
<dbReference type="Pfam" id="PF03793">
    <property type="entry name" value="PASTA"/>
    <property type="match status" value="1"/>
</dbReference>
<feature type="region of interest" description="Disordered" evidence="9">
    <location>
        <begin position="786"/>
        <end position="849"/>
    </location>
</feature>
<evidence type="ECO:0000256" key="7">
    <source>
        <dbReference type="ARBA" id="ARBA00034000"/>
    </source>
</evidence>
<dbReference type="GO" id="GO:0030288">
    <property type="term" value="C:outer membrane-bounded periplasmic space"/>
    <property type="evidence" value="ECO:0007669"/>
    <property type="project" value="TreeGrafter"/>
</dbReference>
<feature type="compositionally biased region" description="Gly residues" evidence="9">
    <location>
        <begin position="829"/>
        <end position="849"/>
    </location>
</feature>
<evidence type="ECO:0000256" key="2">
    <source>
        <dbReference type="ARBA" id="ARBA00022670"/>
    </source>
</evidence>
<dbReference type="PANTHER" id="PTHR32282:SF33">
    <property type="entry name" value="PEPTIDOGLYCAN GLYCOSYLTRANSFERASE"/>
    <property type="match status" value="1"/>
</dbReference>
<dbReference type="InterPro" id="IPR036950">
    <property type="entry name" value="PBP_transglycosylase"/>
</dbReference>
<evidence type="ECO:0000256" key="3">
    <source>
        <dbReference type="ARBA" id="ARBA00022676"/>
    </source>
</evidence>
<dbReference type="InterPro" id="IPR001460">
    <property type="entry name" value="PCN-bd_Tpept"/>
</dbReference>
<reference evidence="11 12" key="1">
    <citation type="submission" date="2018-05" db="EMBL/GenBank/DDBJ databases">
        <title>Amnibacterium sp. M8JJ-5, whole genome shotgun sequence.</title>
        <authorList>
            <person name="Tuo L."/>
        </authorList>
    </citation>
    <scope>NUCLEOTIDE SEQUENCE [LARGE SCALE GENOMIC DNA]</scope>
    <source>
        <strain evidence="11 12">M8JJ-5</strain>
    </source>
</reference>
<dbReference type="InterPro" id="IPR012338">
    <property type="entry name" value="Beta-lactam/transpept-like"/>
</dbReference>
<keyword evidence="4" id="KW-0808">Transferase</keyword>
<comment type="catalytic activity">
    <reaction evidence="7">
        <text>Preferential cleavage: (Ac)2-L-Lys-D-Ala-|-D-Ala. Also transpeptidation of peptidyl-alanyl moieties that are N-acyl substituents of D-alanine.</text>
        <dbReference type="EC" id="3.4.16.4"/>
    </reaction>
</comment>
<dbReference type="SUPFAM" id="SSF53955">
    <property type="entry name" value="Lysozyme-like"/>
    <property type="match status" value="1"/>
</dbReference>
<evidence type="ECO:0000259" key="10">
    <source>
        <dbReference type="PROSITE" id="PS51178"/>
    </source>
</evidence>
<dbReference type="SUPFAM" id="SSF56601">
    <property type="entry name" value="beta-lactamase/transpeptidase-like"/>
    <property type="match status" value="1"/>
</dbReference>
<evidence type="ECO:0000256" key="1">
    <source>
        <dbReference type="ARBA" id="ARBA00022645"/>
    </source>
</evidence>
<gene>
    <name evidence="11" type="ORF">DDQ50_10550</name>
</gene>
<keyword evidence="5" id="KW-0378">Hydrolase</keyword>
<evidence type="ECO:0000256" key="5">
    <source>
        <dbReference type="ARBA" id="ARBA00022801"/>
    </source>
</evidence>
<dbReference type="InterPro" id="IPR050396">
    <property type="entry name" value="Glycosyltr_51/Transpeptidase"/>
</dbReference>
<evidence type="ECO:0000313" key="12">
    <source>
        <dbReference type="Proteomes" id="UP000244893"/>
    </source>
</evidence>
<dbReference type="AlphaFoldDB" id="A0A2V1HNT7"/>